<dbReference type="STRING" id="1235591.CAK95_24845"/>
<dbReference type="InterPro" id="IPR042100">
    <property type="entry name" value="Bug_dom1"/>
</dbReference>
<dbReference type="Gene3D" id="3.40.190.150">
    <property type="entry name" value="Bordetella uptake gene, domain 1"/>
    <property type="match status" value="1"/>
</dbReference>
<dbReference type="Gene3D" id="3.40.190.10">
    <property type="entry name" value="Periplasmic binding protein-like II"/>
    <property type="match status" value="1"/>
</dbReference>
<comment type="similarity">
    <text evidence="1">Belongs to the UPF0065 (bug) family.</text>
</comment>
<dbReference type="AlphaFoldDB" id="A0A1W6ZX38"/>
<dbReference type="Pfam" id="PF03401">
    <property type="entry name" value="TctC"/>
    <property type="match status" value="1"/>
</dbReference>
<protein>
    <submittedName>
        <fullName evidence="2">Uncharacterized protein</fullName>
    </submittedName>
</protein>
<sequence>MVSGWLSRSAFSVGILALSLSAGAALAQDPAASFPNKPIRMIVGFAAGGGNDIFARLIQNELSKRTGWTVVVENKAGAGGRLSAEYVAREPADGYTILVGASGAMAIGPLIYKTDYQTLKNFIPVTMIGDFPLFLTVGSDHPAKTAKDLVAWTNANKDKANYATSSPAFTLPSELFKMKSGASGTAIPYKSSGESILAVISGNAAMTVVDPPPMVPQVQGGKLRALAVLSKERFPDLPDVPTMAESGFPDVNVSLWSGFFVPAGTPKAIVDKIHKELSAVITQTEVKDKLRGMAVRPTGTGTDEFTKVIENEQKMWSDVIKAGNLKFEK</sequence>
<reference evidence="2 3" key="1">
    <citation type="submission" date="2017-05" db="EMBL/GenBank/DDBJ databases">
        <title>Full genome sequence of Pseudorhodoplanes sinuspersici.</title>
        <authorList>
            <person name="Dastgheib S.M.M."/>
            <person name="Shavandi M."/>
            <person name="Tirandaz H."/>
        </authorList>
    </citation>
    <scope>NUCLEOTIDE SEQUENCE [LARGE SCALE GENOMIC DNA]</scope>
    <source>
        <strain evidence="2 3">RIPI110</strain>
    </source>
</reference>
<proteinExistence type="inferred from homology"/>
<evidence type="ECO:0000313" key="3">
    <source>
        <dbReference type="Proteomes" id="UP000194137"/>
    </source>
</evidence>
<dbReference type="CDD" id="cd07012">
    <property type="entry name" value="PBP2_Bug_TTT"/>
    <property type="match status" value="1"/>
</dbReference>
<dbReference type="PANTHER" id="PTHR42928">
    <property type="entry name" value="TRICARBOXYLATE-BINDING PROTEIN"/>
    <property type="match status" value="1"/>
</dbReference>
<dbReference type="PANTHER" id="PTHR42928:SF5">
    <property type="entry name" value="BLR1237 PROTEIN"/>
    <property type="match status" value="1"/>
</dbReference>
<evidence type="ECO:0000313" key="2">
    <source>
        <dbReference type="EMBL" id="ARQ01967.1"/>
    </source>
</evidence>
<dbReference type="EMBL" id="CP021112">
    <property type="protein sequence ID" value="ARQ01967.1"/>
    <property type="molecule type" value="Genomic_DNA"/>
</dbReference>
<evidence type="ECO:0000256" key="1">
    <source>
        <dbReference type="ARBA" id="ARBA00006987"/>
    </source>
</evidence>
<gene>
    <name evidence="2" type="ORF">CAK95_24845</name>
</gene>
<keyword evidence="3" id="KW-1185">Reference proteome</keyword>
<dbReference type="KEGG" id="psin:CAK95_24845"/>
<dbReference type="SUPFAM" id="SSF53850">
    <property type="entry name" value="Periplasmic binding protein-like II"/>
    <property type="match status" value="1"/>
</dbReference>
<dbReference type="RefSeq" id="WP_086090360.1">
    <property type="nucleotide sequence ID" value="NZ_CP021112.1"/>
</dbReference>
<dbReference type="InterPro" id="IPR005064">
    <property type="entry name" value="BUG"/>
</dbReference>
<dbReference type="PIRSF" id="PIRSF017082">
    <property type="entry name" value="YflP"/>
    <property type="match status" value="1"/>
</dbReference>
<dbReference type="Proteomes" id="UP000194137">
    <property type="component" value="Chromosome"/>
</dbReference>
<accession>A0A1W6ZX38</accession>
<name>A0A1W6ZX38_9HYPH</name>
<organism evidence="2 3">
    <name type="scientific">Pseudorhodoplanes sinuspersici</name>
    <dbReference type="NCBI Taxonomy" id="1235591"/>
    <lineage>
        <taxon>Bacteria</taxon>
        <taxon>Pseudomonadati</taxon>
        <taxon>Pseudomonadota</taxon>
        <taxon>Alphaproteobacteria</taxon>
        <taxon>Hyphomicrobiales</taxon>
        <taxon>Pseudorhodoplanes</taxon>
    </lineage>
</organism>
<dbReference type="OrthoDB" id="9780943at2"/>